<dbReference type="Proteomes" id="UP001501710">
    <property type="component" value="Unassembled WGS sequence"/>
</dbReference>
<organism evidence="2 3">
    <name type="scientific">Actinomadura meridiana</name>
    <dbReference type="NCBI Taxonomy" id="559626"/>
    <lineage>
        <taxon>Bacteria</taxon>
        <taxon>Bacillati</taxon>
        <taxon>Actinomycetota</taxon>
        <taxon>Actinomycetes</taxon>
        <taxon>Streptosporangiales</taxon>
        <taxon>Thermomonosporaceae</taxon>
        <taxon>Actinomadura</taxon>
    </lineage>
</organism>
<sequence>MWRAAGTARTHGGRVREDEVRAGRLIPACTTAPGAVNARRPEKGCSSGEGCSVSVPVTTPTWSRRVVGCLSYRIGGRVAPSARIRPPGCEKTQDDGAMTSRRL</sequence>
<protein>
    <submittedName>
        <fullName evidence="2">Uncharacterized protein</fullName>
    </submittedName>
</protein>
<dbReference type="EMBL" id="BAABAS010000005">
    <property type="protein sequence ID" value="GAA4228817.1"/>
    <property type="molecule type" value="Genomic_DNA"/>
</dbReference>
<comment type="caution">
    <text evidence="2">The sequence shown here is derived from an EMBL/GenBank/DDBJ whole genome shotgun (WGS) entry which is preliminary data.</text>
</comment>
<evidence type="ECO:0000313" key="3">
    <source>
        <dbReference type="Proteomes" id="UP001501710"/>
    </source>
</evidence>
<name>A0ABP8BWQ5_9ACTN</name>
<gene>
    <name evidence="2" type="ORF">GCM10022254_19760</name>
</gene>
<evidence type="ECO:0000313" key="2">
    <source>
        <dbReference type="EMBL" id="GAA4228817.1"/>
    </source>
</evidence>
<proteinExistence type="predicted"/>
<reference evidence="3" key="1">
    <citation type="journal article" date="2019" name="Int. J. Syst. Evol. Microbiol.">
        <title>The Global Catalogue of Microorganisms (GCM) 10K type strain sequencing project: providing services to taxonomists for standard genome sequencing and annotation.</title>
        <authorList>
            <consortium name="The Broad Institute Genomics Platform"/>
            <consortium name="The Broad Institute Genome Sequencing Center for Infectious Disease"/>
            <person name="Wu L."/>
            <person name="Ma J."/>
        </authorList>
    </citation>
    <scope>NUCLEOTIDE SEQUENCE [LARGE SCALE GENOMIC DNA]</scope>
    <source>
        <strain evidence="3">JCM 17440</strain>
    </source>
</reference>
<accession>A0ABP8BWQ5</accession>
<feature type="region of interest" description="Disordered" evidence="1">
    <location>
        <begin position="81"/>
        <end position="103"/>
    </location>
</feature>
<keyword evidence="3" id="KW-1185">Reference proteome</keyword>
<evidence type="ECO:0000256" key="1">
    <source>
        <dbReference type="SAM" id="MobiDB-lite"/>
    </source>
</evidence>